<dbReference type="AlphaFoldDB" id="A0A833YFC2"/>
<gene>
    <name evidence="1" type="ORF">HJG60_009092</name>
</gene>
<comment type="caution">
    <text evidence="1">The sequence shown here is derived from an EMBL/GenBank/DDBJ whole genome shotgun (WGS) entry which is preliminary data.</text>
</comment>
<organism evidence="1 2">
    <name type="scientific">Phyllostomus discolor</name>
    <name type="common">pale spear-nosed bat</name>
    <dbReference type="NCBI Taxonomy" id="89673"/>
    <lineage>
        <taxon>Eukaryota</taxon>
        <taxon>Metazoa</taxon>
        <taxon>Chordata</taxon>
        <taxon>Craniata</taxon>
        <taxon>Vertebrata</taxon>
        <taxon>Euteleostomi</taxon>
        <taxon>Mammalia</taxon>
        <taxon>Eutheria</taxon>
        <taxon>Laurasiatheria</taxon>
        <taxon>Chiroptera</taxon>
        <taxon>Yangochiroptera</taxon>
        <taxon>Phyllostomidae</taxon>
        <taxon>Phyllostominae</taxon>
        <taxon>Phyllostomus</taxon>
    </lineage>
</organism>
<evidence type="ECO:0000313" key="2">
    <source>
        <dbReference type="Proteomes" id="UP000664940"/>
    </source>
</evidence>
<name>A0A833YFC2_9CHIR</name>
<dbReference type="Proteomes" id="UP000664940">
    <property type="component" value="Unassembled WGS sequence"/>
</dbReference>
<proteinExistence type="predicted"/>
<dbReference type="EMBL" id="JABVXQ010000014">
    <property type="protein sequence ID" value="KAF6078213.1"/>
    <property type="molecule type" value="Genomic_DNA"/>
</dbReference>
<sequence length="213" mass="22430">MSGPGPVVGTSLIFWEKQSGSLGTQLPGLEDWGRAGAIDLQLPLARLHALIDPLLVGTSGRGSFASILVLGSSGEAAIGEPPPTPHPRPRIHLGLDSPCLPGTLPTEEPGVIGLCMGGEVRRACLSPVSPRSQRRQFLWARSHLSQGAWPSSLAPDWLDLRSLRFFPPQLGGTLPGNPALPLNSATACHSVHGEKQEAVNLSRGVLKGTNKVF</sequence>
<accession>A0A833YFC2</accession>
<protein>
    <submittedName>
        <fullName evidence="1">Uncharacterized protein</fullName>
    </submittedName>
</protein>
<evidence type="ECO:0000313" key="1">
    <source>
        <dbReference type="EMBL" id="KAF6078213.1"/>
    </source>
</evidence>
<reference evidence="1 2" key="1">
    <citation type="journal article" date="2020" name="Nature">
        <title>Six reference-quality genomes reveal evolution of bat adaptations.</title>
        <authorList>
            <person name="Jebb D."/>
            <person name="Huang Z."/>
            <person name="Pippel M."/>
            <person name="Hughes G.M."/>
            <person name="Lavrichenko K."/>
            <person name="Devanna P."/>
            <person name="Winkler S."/>
            <person name="Jermiin L.S."/>
            <person name="Skirmuntt E.C."/>
            <person name="Katzourakis A."/>
            <person name="Burkitt-Gray L."/>
            <person name="Ray D.A."/>
            <person name="Sullivan K.A.M."/>
            <person name="Roscito J.G."/>
            <person name="Kirilenko B.M."/>
            <person name="Davalos L.M."/>
            <person name="Corthals A.P."/>
            <person name="Power M.L."/>
            <person name="Jones G."/>
            <person name="Ransome R.D."/>
            <person name="Dechmann D.K.N."/>
            <person name="Locatelli A.G."/>
            <person name="Puechmaille S.J."/>
            <person name="Fedrigo O."/>
            <person name="Jarvis E.D."/>
            <person name="Hiller M."/>
            <person name="Vernes S.C."/>
            <person name="Myers E.W."/>
            <person name="Teeling E.C."/>
        </authorList>
    </citation>
    <scope>NUCLEOTIDE SEQUENCE [LARGE SCALE GENOMIC DNA]</scope>
    <source>
        <strain evidence="1">Bat1K_MPI-CBG_1</strain>
    </source>
</reference>